<proteinExistence type="predicted"/>
<dbReference type="RefSeq" id="WP_179361678.1">
    <property type="nucleotide sequence ID" value="NZ_CP026993.1"/>
</dbReference>
<reference evidence="2 3" key="1">
    <citation type="submission" date="2018-02" db="EMBL/GenBank/DDBJ databases">
        <title>Complete genome of Nitrosopumilus cobalaminigenes HCA1.</title>
        <authorList>
            <person name="Qin W."/>
            <person name="Zheng Y."/>
            <person name="Stahl D.A."/>
        </authorList>
    </citation>
    <scope>NUCLEOTIDE SEQUENCE [LARGE SCALE GENOMIC DNA]</scope>
    <source>
        <strain evidence="2 3">HCA1</strain>
    </source>
</reference>
<dbReference type="AlphaFoldDB" id="A0A7D5M0H9"/>
<evidence type="ECO:0000313" key="3">
    <source>
        <dbReference type="Proteomes" id="UP000509771"/>
    </source>
</evidence>
<name>A0A7D5M0H9_9ARCH</name>
<gene>
    <name evidence="2" type="ORF">C5F47_04315</name>
</gene>
<dbReference type="KEGG" id="ncl:C5F47_04315"/>
<protein>
    <submittedName>
        <fullName evidence="2">Uncharacterized protein</fullName>
    </submittedName>
</protein>
<keyword evidence="1" id="KW-0472">Membrane</keyword>
<keyword evidence="3" id="KW-1185">Reference proteome</keyword>
<feature type="transmembrane region" description="Helical" evidence="1">
    <location>
        <begin position="37"/>
        <end position="57"/>
    </location>
</feature>
<evidence type="ECO:0000313" key="2">
    <source>
        <dbReference type="EMBL" id="QLH02831.1"/>
    </source>
</evidence>
<accession>A0A7D5M0H9</accession>
<dbReference type="GeneID" id="56059227"/>
<dbReference type="EMBL" id="CP026993">
    <property type="protein sequence ID" value="QLH02831.1"/>
    <property type="molecule type" value="Genomic_DNA"/>
</dbReference>
<feature type="transmembrane region" description="Helical" evidence="1">
    <location>
        <begin position="7"/>
        <end position="25"/>
    </location>
</feature>
<keyword evidence="1" id="KW-0812">Transmembrane</keyword>
<keyword evidence="1" id="KW-1133">Transmembrane helix</keyword>
<sequence length="69" mass="7731">MRTSLKIMLGGTAIWVMFGLAIAPQEVIDEFGYAESIGSLMGGLFFPWIGFTVYYFLTRNKTKTKKTSV</sequence>
<dbReference type="Proteomes" id="UP000509771">
    <property type="component" value="Chromosome"/>
</dbReference>
<organism evidence="2 3">
    <name type="scientific">Nitrosopumilus cobalaminigenes</name>
    <dbReference type="NCBI Taxonomy" id="1470066"/>
    <lineage>
        <taxon>Archaea</taxon>
        <taxon>Nitrososphaerota</taxon>
        <taxon>Nitrososphaeria</taxon>
        <taxon>Nitrosopumilales</taxon>
        <taxon>Nitrosopumilaceae</taxon>
        <taxon>Nitrosopumilus</taxon>
    </lineage>
</organism>
<evidence type="ECO:0000256" key="1">
    <source>
        <dbReference type="SAM" id="Phobius"/>
    </source>
</evidence>